<dbReference type="EMBL" id="AP003765">
    <property type="protein sequence ID" value="BAD30253.1"/>
    <property type="molecule type" value="Genomic_DNA"/>
</dbReference>
<accession>Q8GS30</accession>
<dbReference type="EMBL" id="AP004671">
    <property type="protein sequence ID" value="BAC16484.1"/>
    <property type="molecule type" value="Genomic_DNA"/>
</dbReference>
<evidence type="ECO:0000256" key="1">
    <source>
        <dbReference type="SAM" id="MobiDB-lite"/>
    </source>
</evidence>
<protein>
    <submittedName>
        <fullName evidence="2">Uncharacterized protein</fullName>
    </submittedName>
</protein>
<feature type="region of interest" description="Disordered" evidence="1">
    <location>
        <begin position="140"/>
        <end position="181"/>
    </location>
</feature>
<feature type="compositionally biased region" description="Gly residues" evidence="1">
    <location>
        <begin position="23"/>
        <end position="35"/>
    </location>
</feature>
<dbReference type="Proteomes" id="UP000000763">
    <property type="component" value="Chromosome 7"/>
</dbReference>
<feature type="compositionally biased region" description="Low complexity" evidence="1">
    <location>
        <begin position="51"/>
        <end position="67"/>
    </location>
</feature>
<reference evidence="3" key="1">
    <citation type="submission" date="2001-06" db="EMBL/GenBank/DDBJ databases">
        <title>Oryza sativa nipponbare(GA3) genomic DNA, chromosome 7, BAC clone:OJ1003_C06.</title>
        <authorList>
            <person name="Sasaki T."/>
            <person name="Matsumoto T."/>
            <person name="Yamamoto K."/>
        </authorList>
    </citation>
    <scope>NUCLEOTIDE SEQUENCE</scope>
</reference>
<dbReference type="AlphaFoldDB" id="Q8GS30"/>
<feature type="compositionally biased region" description="Basic and acidic residues" evidence="1">
    <location>
        <begin position="39"/>
        <end position="50"/>
    </location>
</feature>
<reference evidence="4" key="4">
    <citation type="journal article" date="2008" name="Nucleic Acids Res.">
        <title>The rice annotation project database (RAP-DB): 2008 update.</title>
        <authorList>
            <consortium name="The rice annotation project (RAP)"/>
        </authorList>
    </citation>
    <scope>GENOME REANNOTATION</scope>
    <source>
        <strain evidence="4">cv. Nipponbare</strain>
    </source>
</reference>
<evidence type="ECO:0000313" key="3">
    <source>
        <dbReference type="EMBL" id="BAD30253.1"/>
    </source>
</evidence>
<reference evidence="2" key="2">
    <citation type="submission" date="2002-01" db="EMBL/GenBank/DDBJ databases">
        <title>Oryza sativa nipponbare(GA3) genomic DNA, chromosome 7, PAC clone:P0524G08.</title>
        <authorList>
            <person name="Sasaki T."/>
            <person name="Matsumoto T."/>
            <person name="Yamamoto K."/>
        </authorList>
    </citation>
    <scope>NUCLEOTIDE SEQUENCE</scope>
</reference>
<sequence>MAGMVVRRQWRCGRKRVGGRGVEGGSGFYSGGGEVGLEEENRHWQSRDARATSWRSSTRAAKAAAGDDAGGVGQKGKEGGKGLGPLPKREKKEGEGEQLLLPLLDGCGVFVGCAKRGDGEDAKGRWRRWIVRRELNHGRGSIGVARSRWGHRRGRTLSASSASARKKTRARGERPGLEGKK</sequence>
<feature type="region of interest" description="Disordered" evidence="1">
    <location>
        <begin position="23"/>
        <end position="97"/>
    </location>
</feature>
<evidence type="ECO:0000313" key="4">
    <source>
        <dbReference type="Proteomes" id="UP000000763"/>
    </source>
</evidence>
<reference evidence="4" key="3">
    <citation type="journal article" date="2005" name="Nature">
        <title>The map-based sequence of the rice genome.</title>
        <authorList>
            <consortium name="International rice genome sequencing project (IRGSP)"/>
            <person name="Matsumoto T."/>
            <person name="Wu J."/>
            <person name="Kanamori H."/>
            <person name="Katayose Y."/>
            <person name="Fujisawa M."/>
            <person name="Namiki N."/>
            <person name="Mizuno H."/>
            <person name="Yamamoto K."/>
            <person name="Antonio B.A."/>
            <person name="Baba T."/>
            <person name="Sakata K."/>
            <person name="Nagamura Y."/>
            <person name="Aoki H."/>
            <person name="Arikawa K."/>
            <person name="Arita K."/>
            <person name="Bito T."/>
            <person name="Chiden Y."/>
            <person name="Fujitsuka N."/>
            <person name="Fukunaka R."/>
            <person name="Hamada M."/>
            <person name="Harada C."/>
            <person name="Hayashi A."/>
            <person name="Hijishita S."/>
            <person name="Honda M."/>
            <person name="Hosokawa S."/>
            <person name="Ichikawa Y."/>
            <person name="Idonuma A."/>
            <person name="Iijima M."/>
            <person name="Ikeda M."/>
            <person name="Ikeno M."/>
            <person name="Ito K."/>
            <person name="Ito S."/>
            <person name="Ito T."/>
            <person name="Ito Y."/>
            <person name="Ito Y."/>
            <person name="Iwabuchi A."/>
            <person name="Kamiya K."/>
            <person name="Karasawa W."/>
            <person name="Kurita K."/>
            <person name="Katagiri S."/>
            <person name="Kikuta A."/>
            <person name="Kobayashi H."/>
            <person name="Kobayashi N."/>
            <person name="Machita K."/>
            <person name="Maehara T."/>
            <person name="Masukawa M."/>
            <person name="Mizubayashi T."/>
            <person name="Mukai Y."/>
            <person name="Nagasaki H."/>
            <person name="Nagata Y."/>
            <person name="Naito S."/>
            <person name="Nakashima M."/>
            <person name="Nakama Y."/>
            <person name="Nakamichi Y."/>
            <person name="Nakamura M."/>
            <person name="Meguro A."/>
            <person name="Negishi M."/>
            <person name="Ohta I."/>
            <person name="Ohta T."/>
            <person name="Okamoto M."/>
            <person name="Ono N."/>
            <person name="Saji S."/>
            <person name="Sakaguchi M."/>
            <person name="Sakai K."/>
            <person name="Shibata M."/>
            <person name="Shimokawa T."/>
            <person name="Song J."/>
            <person name="Takazaki Y."/>
            <person name="Terasawa K."/>
            <person name="Tsugane M."/>
            <person name="Tsuji K."/>
            <person name="Ueda S."/>
            <person name="Waki K."/>
            <person name="Yamagata H."/>
            <person name="Yamamoto M."/>
            <person name="Yamamoto S."/>
            <person name="Yamane H."/>
            <person name="Yoshiki S."/>
            <person name="Yoshihara R."/>
            <person name="Yukawa K."/>
            <person name="Zhong H."/>
            <person name="Yano M."/>
            <person name="Yuan Q."/>
            <person name="Ouyang S."/>
            <person name="Liu J."/>
            <person name="Jones K.M."/>
            <person name="Gansberger K."/>
            <person name="Moffat K."/>
            <person name="Hill J."/>
            <person name="Bera J."/>
            <person name="Fadrosh D."/>
            <person name="Jin S."/>
            <person name="Johri S."/>
            <person name="Kim M."/>
            <person name="Overton L."/>
            <person name="Reardon M."/>
            <person name="Tsitrin T."/>
            <person name="Vuong H."/>
            <person name="Weaver B."/>
            <person name="Ciecko A."/>
            <person name="Tallon L."/>
            <person name="Jackson J."/>
            <person name="Pai G."/>
            <person name="Aken S.V."/>
            <person name="Utterback T."/>
            <person name="Reidmuller S."/>
            <person name="Feldblyum T."/>
            <person name="Hsiao J."/>
            <person name="Zismann V."/>
            <person name="Iobst S."/>
            <person name="de Vazeille A.R."/>
            <person name="Buell C.R."/>
            <person name="Ying K."/>
            <person name="Li Y."/>
            <person name="Lu T."/>
            <person name="Huang Y."/>
            <person name="Zhao Q."/>
            <person name="Feng Q."/>
            <person name="Zhang L."/>
            <person name="Zhu J."/>
            <person name="Weng Q."/>
            <person name="Mu J."/>
            <person name="Lu Y."/>
            <person name="Fan D."/>
            <person name="Liu Y."/>
            <person name="Guan J."/>
            <person name="Zhang Y."/>
            <person name="Yu S."/>
            <person name="Liu X."/>
            <person name="Zhang Y."/>
            <person name="Hong G."/>
            <person name="Han B."/>
            <person name="Choisne N."/>
            <person name="Demange N."/>
            <person name="Orjeda G."/>
            <person name="Samain S."/>
            <person name="Cattolico L."/>
            <person name="Pelletier E."/>
            <person name="Couloux A."/>
            <person name="Segurens B."/>
            <person name="Wincker P."/>
            <person name="D'Hont A."/>
            <person name="Scarpelli C."/>
            <person name="Weissenbach J."/>
            <person name="Salanoubat M."/>
            <person name="Quetier F."/>
            <person name="Yu Y."/>
            <person name="Kim H.R."/>
            <person name="Rambo T."/>
            <person name="Currie J."/>
            <person name="Collura K."/>
            <person name="Luo M."/>
            <person name="Yang T."/>
            <person name="Ammiraju J.S.S."/>
            <person name="Engler F."/>
            <person name="Soderlund C."/>
            <person name="Wing R.A."/>
            <person name="Palmer L.E."/>
            <person name="de la Bastide M."/>
            <person name="Spiegel L."/>
            <person name="Nascimento L."/>
            <person name="Zutavern T."/>
            <person name="O'Shaughnessy A."/>
            <person name="Dike S."/>
            <person name="Dedhia N."/>
            <person name="Preston R."/>
            <person name="Balija V."/>
            <person name="McCombie W.R."/>
            <person name="Chow T."/>
            <person name="Chen H."/>
            <person name="Chung M."/>
            <person name="Chen C."/>
            <person name="Shaw J."/>
            <person name="Wu H."/>
            <person name="Hsiao K."/>
            <person name="Chao Y."/>
            <person name="Chu M."/>
            <person name="Cheng C."/>
            <person name="Hour A."/>
            <person name="Lee P."/>
            <person name="Lin S."/>
            <person name="Lin Y."/>
            <person name="Liou J."/>
            <person name="Liu S."/>
            <person name="Hsing Y."/>
            <person name="Raghuvanshi S."/>
            <person name="Mohanty A."/>
            <person name="Bharti A.K."/>
            <person name="Gaur A."/>
            <person name="Gupta V."/>
            <person name="Kumar D."/>
            <person name="Ravi V."/>
            <person name="Vij S."/>
            <person name="Kapur A."/>
            <person name="Khurana P."/>
            <person name="Khurana P."/>
            <person name="Khurana J.P."/>
            <person name="Tyagi A.K."/>
            <person name="Gaikwad K."/>
            <person name="Singh A."/>
            <person name="Dalal V."/>
            <person name="Srivastava S."/>
            <person name="Dixit A."/>
            <person name="Pal A.K."/>
            <person name="Ghazi I.A."/>
            <person name="Yadav M."/>
            <person name="Pandit A."/>
            <person name="Bhargava A."/>
            <person name="Sureshbabu K."/>
            <person name="Batra K."/>
            <person name="Sharma T.R."/>
            <person name="Mohapatra T."/>
            <person name="Singh N.K."/>
            <person name="Messing J."/>
            <person name="Nelson A.B."/>
            <person name="Fuks G."/>
            <person name="Kavchok S."/>
            <person name="Keizer G."/>
            <person name="Linton E."/>
            <person name="Llaca V."/>
            <person name="Song R."/>
            <person name="Tanyolac B."/>
            <person name="Young S."/>
            <person name="Ho-Il K."/>
            <person name="Hahn J.H."/>
            <person name="Sangsakoo G."/>
            <person name="Vanavichit A."/>
            <person name="de Mattos Luiz.A.T."/>
            <person name="Zimmer P.D."/>
            <person name="Malone G."/>
            <person name="Dellagostin O."/>
            <person name="de Oliveira A.C."/>
            <person name="Bevan M."/>
            <person name="Bancroft I."/>
            <person name="Minx P."/>
            <person name="Cordum H."/>
            <person name="Wilson R."/>
            <person name="Cheng Z."/>
            <person name="Jin W."/>
            <person name="Jiang J."/>
            <person name="Leong S.A."/>
            <person name="Iwama H."/>
            <person name="Gojobori T."/>
            <person name="Itoh T."/>
            <person name="Niimura Y."/>
            <person name="Fujii Y."/>
            <person name="Habara T."/>
            <person name="Sakai H."/>
            <person name="Sato Y."/>
            <person name="Wilson G."/>
            <person name="Kumar K."/>
            <person name="McCouch S."/>
            <person name="Juretic N."/>
            <person name="Hoen D."/>
            <person name="Wright S."/>
            <person name="Bruskiewich R."/>
            <person name="Bureau T."/>
            <person name="Miyao A."/>
            <person name="Hirochika H."/>
            <person name="Nishikawa T."/>
            <person name="Kadowaki K."/>
            <person name="Sugiura M."/>
            <person name="Burr B."/>
            <person name="Sasaki T."/>
        </authorList>
    </citation>
    <scope>NUCLEOTIDE SEQUENCE [LARGE SCALE GENOMIC DNA]</scope>
    <source>
        <strain evidence="4">cv. Nipponbare</strain>
    </source>
</reference>
<proteinExistence type="predicted"/>
<feature type="compositionally biased region" description="Basic and acidic residues" evidence="1">
    <location>
        <begin position="170"/>
        <end position="181"/>
    </location>
</feature>
<name>Q8GS30_ORYSJ</name>
<gene>
    <name evidence="2" type="primary">P0524G08.126</name>
    <name evidence="3" type="synonym">OJ1003_C06.110</name>
</gene>
<evidence type="ECO:0000313" key="2">
    <source>
        <dbReference type="EMBL" id="BAC16484.1"/>
    </source>
</evidence>
<organism evidence="2 4">
    <name type="scientific">Oryza sativa subsp. japonica</name>
    <name type="common">Rice</name>
    <dbReference type="NCBI Taxonomy" id="39947"/>
    <lineage>
        <taxon>Eukaryota</taxon>
        <taxon>Viridiplantae</taxon>
        <taxon>Streptophyta</taxon>
        <taxon>Embryophyta</taxon>
        <taxon>Tracheophyta</taxon>
        <taxon>Spermatophyta</taxon>
        <taxon>Magnoliopsida</taxon>
        <taxon>Liliopsida</taxon>
        <taxon>Poales</taxon>
        <taxon>Poaceae</taxon>
        <taxon>BOP clade</taxon>
        <taxon>Oryzoideae</taxon>
        <taxon>Oryzeae</taxon>
        <taxon>Oryzinae</taxon>
        <taxon>Oryza</taxon>
        <taxon>Oryza sativa</taxon>
    </lineage>
</organism>